<feature type="compositionally biased region" description="Polar residues" evidence="5">
    <location>
        <begin position="1"/>
        <end position="19"/>
    </location>
</feature>
<evidence type="ECO:0000256" key="3">
    <source>
        <dbReference type="ARBA" id="ARBA00022827"/>
    </source>
</evidence>
<dbReference type="PRINTS" id="PR00420">
    <property type="entry name" value="RNGMNOXGNASE"/>
</dbReference>
<accession>A0A197JYU5</accession>
<reference evidence="7 8" key="1">
    <citation type="submission" date="2016-05" db="EMBL/GenBank/DDBJ databases">
        <title>Genome sequencing reveals origins of a unique bacterial endosymbiosis in the earliest lineages of terrestrial Fungi.</title>
        <authorList>
            <consortium name="DOE Joint Genome Institute"/>
            <person name="Uehling J."/>
            <person name="Gryganskyi A."/>
            <person name="Hameed K."/>
            <person name="Tschaplinski T."/>
            <person name="Misztal P."/>
            <person name="Wu S."/>
            <person name="Desiro A."/>
            <person name="Vande Pol N."/>
            <person name="Du Z.-Y."/>
            <person name="Zienkiewicz A."/>
            <person name="Zienkiewicz K."/>
            <person name="Morin E."/>
            <person name="Tisserant E."/>
            <person name="Splivallo R."/>
            <person name="Hainaut M."/>
            <person name="Henrissat B."/>
            <person name="Ohm R."/>
            <person name="Kuo A."/>
            <person name="Yan J."/>
            <person name="Lipzen A."/>
            <person name="Nolan M."/>
            <person name="Labutti K."/>
            <person name="Barry K."/>
            <person name="Goldstein A."/>
            <person name="Labbe J."/>
            <person name="Schadt C."/>
            <person name="Tuskan G."/>
            <person name="Grigoriev I."/>
            <person name="Martin F."/>
            <person name="Vilgalys R."/>
            <person name="Bonito G."/>
        </authorList>
    </citation>
    <scope>NUCLEOTIDE SEQUENCE [LARGE SCALE GENOMIC DNA]</scope>
    <source>
        <strain evidence="7 8">AG-77</strain>
    </source>
</reference>
<dbReference type="InterPro" id="IPR050562">
    <property type="entry name" value="FAD_mOase_fung"/>
</dbReference>
<evidence type="ECO:0000256" key="2">
    <source>
        <dbReference type="ARBA" id="ARBA00022630"/>
    </source>
</evidence>
<name>A0A197JYU5_9FUNG</name>
<keyword evidence="4" id="KW-0560">Oxidoreductase</keyword>
<evidence type="ECO:0000256" key="4">
    <source>
        <dbReference type="ARBA" id="ARBA00023002"/>
    </source>
</evidence>
<proteinExistence type="inferred from homology"/>
<feature type="compositionally biased region" description="Basic and acidic residues" evidence="5">
    <location>
        <begin position="468"/>
        <end position="479"/>
    </location>
</feature>
<keyword evidence="2" id="KW-0285">Flavoprotein</keyword>
<dbReference type="GO" id="GO:0004497">
    <property type="term" value="F:monooxygenase activity"/>
    <property type="evidence" value="ECO:0007669"/>
    <property type="project" value="InterPro"/>
</dbReference>
<protein>
    <submittedName>
        <fullName evidence="7">FAD/NAD(P)-binding domain-containing protein</fullName>
    </submittedName>
</protein>
<dbReference type="AlphaFoldDB" id="A0A197JYU5"/>
<dbReference type="Gene3D" id="3.50.50.60">
    <property type="entry name" value="FAD/NAD(P)-binding domain"/>
    <property type="match status" value="1"/>
</dbReference>
<keyword evidence="3" id="KW-0274">FAD</keyword>
<feature type="domain" description="FAD-binding" evidence="6">
    <location>
        <begin position="34"/>
        <end position="196"/>
    </location>
</feature>
<dbReference type="SUPFAM" id="SSF51905">
    <property type="entry name" value="FAD/NAD(P)-binding domain"/>
    <property type="match status" value="1"/>
</dbReference>
<organism evidence="7 8">
    <name type="scientific">Linnemannia elongata AG-77</name>
    <dbReference type="NCBI Taxonomy" id="1314771"/>
    <lineage>
        <taxon>Eukaryota</taxon>
        <taxon>Fungi</taxon>
        <taxon>Fungi incertae sedis</taxon>
        <taxon>Mucoromycota</taxon>
        <taxon>Mortierellomycotina</taxon>
        <taxon>Mortierellomycetes</taxon>
        <taxon>Mortierellales</taxon>
        <taxon>Mortierellaceae</taxon>
        <taxon>Linnemannia</taxon>
    </lineage>
</organism>
<feature type="region of interest" description="Disordered" evidence="5">
    <location>
        <begin position="1"/>
        <end position="25"/>
    </location>
</feature>
<dbReference type="InterPro" id="IPR036188">
    <property type="entry name" value="FAD/NAD-bd_sf"/>
</dbReference>
<feature type="domain" description="FAD-binding" evidence="6">
    <location>
        <begin position="313"/>
        <end position="368"/>
    </location>
</feature>
<dbReference type="STRING" id="1314771.A0A197JYU5"/>
<evidence type="ECO:0000256" key="5">
    <source>
        <dbReference type="SAM" id="MobiDB-lite"/>
    </source>
</evidence>
<dbReference type="PANTHER" id="PTHR47356:SF2">
    <property type="entry name" value="FAD-BINDING DOMAIN-CONTAINING PROTEIN-RELATED"/>
    <property type="match status" value="1"/>
</dbReference>
<dbReference type="Proteomes" id="UP000078512">
    <property type="component" value="Unassembled WGS sequence"/>
</dbReference>
<comment type="similarity">
    <text evidence="1">Belongs to the paxM FAD-dependent monooxygenase family.</text>
</comment>
<keyword evidence="8" id="KW-1185">Reference proteome</keyword>
<evidence type="ECO:0000313" key="8">
    <source>
        <dbReference type="Proteomes" id="UP000078512"/>
    </source>
</evidence>
<dbReference type="OrthoDB" id="10029326at2759"/>
<evidence type="ECO:0000313" key="7">
    <source>
        <dbReference type="EMBL" id="OAQ29424.1"/>
    </source>
</evidence>
<evidence type="ECO:0000256" key="1">
    <source>
        <dbReference type="ARBA" id="ARBA00007992"/>
    </source>
</evidence>
<dbReference type="EMBL" id="KV442041">
    <property type="protein sequence ID" value="OAQ29424.1"/>
    <property type="molecule type" value="Genomic_DNA"/>
</dbReference>
<dbReference type="InterPro" id="IPR002938">
    <property type="entry name" value="FAD-bd"/>
</dbReference>
<sequence length="486" mass="54149">MSASFDNTTNTLPPSTGSKANDLPPLVTERPPRVLIAGAGLGGLFLGILLEKARIPFEIFERSAEIRPLGSIMCLSANILPALEQLGLLEELMSFSKPSQGVTFLTDKLDLIGKNEGTPAELVGYDRLLCARPELYDMLLKRIPSGKIHLSKRVLSFEQNHEGVKVHFSDNTSMHGDILVGADGAHSAVRQHLYKTLTKEGLLPKTDTLEMSKGYISLLGTTESLDPAKFPEVLNAKDYFVIGDKDTPYTWTMFTIPGNRICWNVVVQLGITEIADEQFSCSDWVPQQNQKMMDSIRHFVTPHGALGDLFDATPIECVSKVYFEDMLFETWNHGRAVLIGDAAHKLLPSSGAGAVNAMQDAVLLANHIYDIKPTSFDSIKTALSDYKNERFEAIKDQYPQSHISAKLIFGHTLWERIIRYVVFNWLPKWLQHKQLLKDTAYRPQANFLPQAPKRGTMDAIPQNPSKRTQGEKEEEETKKKAAVSAI</sequence>
<dbReference type="PANTHER" id="PTHR47356">
    <property type="entry name" value="FAD-DEPENDENT MONOOXYGENASE ASQG-RELATED"/>
    <property type="match status" value="1"/>
</dbReference>
<dbReference type="Pfam" id="PF01494">
    <property type="entry name" value="FAD_binding_3"/>
    <property type="match status" value="2"/>
</dbReference>
<evidence type="ECO:0000259" key="6">
    <source>
        <dbReference type="Pfam" id="PF01494"/>
    </source>
</evidence>
<dbReference type="GO" id="GO:0071949">
    <property type="term" value="F:FAD binding"/>
    <property type="evidence" value="ECO:0007669"/>
    <property type="project" value="InterPro"/>
</dbReference>
<feature type="region of interest" description="Disordered" evidence="5">
    <location>
        <begin position="448"/>
        <end position="486"/>
    </location>
</feature>
<gene>
    <name evidence="7" type="ORF">K457DRAFT_511404</name>
</gene>